<proteinExistence type="predicted"/>
<accession>A0ABN1FMZ8</accession>
<keyword evidence="2" id="KW-1185">Reference proteome</keyword>
<comment type="caution">
    <text evidence="1">The sequence shown here is derived from an EMBL/GenBank/DDBJ whole genome shotgun (WGS) entry which is preliminary data.</text>
</comment>
<organism evidence="1 2">
    <name type="scientific">Streptomyces crystallinus</name>
    <dbReference type="NCBI Taxonomy" id="68191"/>
    <lineage>
        <taxon>Bacteria</taxon>
        <taxon>Bacillati</taxon>
        <taxon>Actinomycetota</taxon>
        <taxon>Actinomycetes</taxon>
        <taxon>Kitasatosporales</taxon>
        <taxon>Streptomycetaceae</taxon>
        <taxon>Streptomyces</taxon>
    </lineage>
</organism>
<dbReference type="EMBL" id="BAAACA010000014">
    <property type="protein sequence ID" value="GAA0594211.1"/>
    <property type="molecule type" value="Genomic_DNA"/>
</dbReference>
<name>A0ABN1FMZ8_9ACTN</name>
<dbReference type="Proteomes" id="UP001500668">
    <property type="component" value="Unassembled WGS sequence"/>
</dbReference>
<gene>
    <name evidence="1" type="ORF">GCM10010394_24470</name>
</gene>
<evidence type="ECO:0000313" key="1">
    <source>
        <dbReference type="EMBL" id="GAA0594211.1"/>
    </source>
</evidence>
<reference evidence="1 2" key="1">
    <citation type="journal article" date="2019" name="Int. J. Syst. Evol. Microbiol.">
        <title>The Global Catalogue of Microorganisms (GCM) 10K type strain sequencing project: providing services to taxonomists for standard genome sequencing and annotation.</title>
        <authorList>
            <consortium name="The Broad Institute Genomics Platform"/>
            <consortium name="The Broad Institute Genome Sequencing Center for Infectious Disease"/>
            <person name="Wu L."/>
            <person name="Ma J."/>
        </authorList>
    </citation>
    <scope>NUCLEOTIDE SEQUENCE [LARGE SCALE GENOMIC DNA]</scope>
    <source>
        <strain evidence="1 2">JCM 5067</strain>
    </source>
</reference>
<dbReference type="RefSeq" id="WP_344073384.1">
    <property type="nucleotide sequence ID" value="NZ_BAAACA010000014.1"/>
</dbReference>
<evidence type="ECO:0000313" key="2">
    <source>
        <dbReference type="Proteomes" id="UP001500668"/>
    </source>
</evidence>
<sequence length="105" mass="11239">MSTAPYENIRVRVTAKDAETLRTLLREARPDVGGRPRQGEDGTFSIDAYVTPEEAEALDRDGVVVTTLEDAAATGRARQAEVGEGDRFAPADAVPRGLALKVKDA</sequence>
<protein>
    <submittedName>
        <fullName evidence="1">Uncharacterized protein</fullName>
    </submittedName>
</protein>